<accession>A0A5C3PP36</accession>
<evidence type="ECO:0000313" key="3">
    <source>
        <dbReference type="Proteomes" id="UP000308197"/>
    </source>
</evidence>
<gene>
    <name evidence="2" type="ORF">K466DRAFT_345635</name>
</gene>
<keyword evidence="3" id="KW-1185">Reference proteome</keyword>
<name>A0A5C3PP36_9APHY</name>
<dbReference type="Proteomes" id="UP000308197">
    <property type="component" value="Unassembled WGS sequence"/>
</dbReference>
<reference evidence="2 3" key="1">
    <citation type="journal article" date="2019" name="Nat. Ecol. Evol.">
        <title>Megaphylogeny resolves global patterns of mushroom evolution.</title>
        <authorList>
            <person name="Varga T."/>
            <person name="Krizsan K."/>
            <person name="Foldi C."/>
            <person name="Dima B."/>
            <person name="Sanchez-Garcia M."/>
            <person name="Sanchez-Ramirez S."/>
            <person name="Szollosi G.J."/>
            <person name="Szarkandi J.G."/>
            <person name="Papp V."/>
            <person name="Albert L."/>
            <person name="Andreopoulos W."/>
            <person name="Angelini C."/>
            <person name="Antonin V."/>
            <person name="Barry K.W."/>
            <person name="Bougher N.L."/>
            <person name="Buchanan P."/>
            <person name="Buyck B."/>
            <person name="Bense V."/>
            <person name="Catcheside P."/>
            <person name="Chovatia M."/>
            <person name="Cooper J."/>
            <person name="Damon W."/>
            <person name="Desjardin D."/>
            <person name="Finy P."/>
            <person name="Geml J."/>
            <person name="Haridas S."/>
            <person name="Hughes K."/>
            <person name="Justo A."/>
            <person name="Karasinski D."/>
            <person name="Kautmanova I."/>
            <person name="Kiss B."/>
            <person name="Kocsube S."/>
            <person name="Kotiranta H."/>
            <person name="LaButti K.M."/>
            <person name="Lechner B.E."/>
            <person name="Liimatainen K."/>
            <person name="Lipzen A."/>
            <person name="Lukacs Z."/>
            <person name="Mihaltcheva S."/>
            <person name="Morgado L.N."/>
            <person name="Niskanen T."/>
            <person name="Noordeloos M.E."/>
            <person name="Ohm R.A."/>
            <person name="Ortiz-Santana B."/>
            <person name="Ovrebo C."/>
            <person name="Racz N."/>
            <person name="Riley R."/>
            <person name="Savchenko A."/>
            <person name="Shiryaev A."/>
            <person name="Soop K."/>
            <person name="Spirin V."/>
            <person name="Szebenyi C."/>
            <person name="Tomsovsky M."/>
            <person name="Tulloss R.E."/>
            <person name="Uehling J."/>
            <person name="Grigoriev I.V."/>
            <person name="Vagvolgyi C."/>
            <person name="Papp T."/>
            <person name="Martin F.M."/>
            <person name="Miettinen O."/>
            <person name="Hibbett D.S."/>
            <person name="Nagy L.G."/>
        </authorList>
    </citation>
    <scope>NUCLEOTIDE SEQUENCE [LARGE SCALE GENOMIC DNA]</scope>
    <source>
        <strain evidence="2 3">HHB13444</strain>
    </source>
</reference>
<organism evidence="2 3">
    <name type="scientific">Polyporus arcularius HHB13444</name>
    <dbReference type="NCBI Taxonomy" id="1314778"/>
    <lineage>
        <taxon>Eukaryota</taxon>
        <taxon>Fungi</taxon>
        <taxon>Dikarya</taxon>
        <taxon>Basidiomycota</taxon>
        <taxon>Agaricomycotina</taxon>
        <taxon>Agaricomycetes</taxon>
        <taxon>Polyporales</taxon>
        <taxon>Polyporaceae</taxon>
        <taxon>Polyporus</taxon>
    </lineage>
</organism>
<keyword evidence="1" id="KW-1133">Transmembrane helix</keyword>
<proteinExistence type="predicted"/>
<protein>
    <submittedName>
        <fullName evidence="2">Uncharacterized protein</fullName>
    </submittedName>
</protein>
<dbReference type="EMBL" id="ML211029">
    <property type="protein sequence ID" value="TFK91082.1"/>
    <property type="molecule type" value="Genomic_DNA"/>
</dbReference>
<keyword evidence="1" id="KW-0472">Membrane</keyword>
<dbReference type="AlphaFoldDB" id="A0A5C3PP36"/>
<sequence>MSARSHTRPTSTRNRVNLSSLIHAGHCLLADSNSFVYSLKSRSPMCLLDLPRTAQPCDHMHCAVPSVTNGNYSNFERSRAMIEIDEAAALTSSIPARSISLPSRPPCRAVRVHIDNSAWFMCACVRPSYPPDPSSIIRDRGTAISERNERVCRRVLVIKVLGYVACVFLLASVVEIDRPRRPSRRL</sequence>
<evidence type="ECO:0000256" key="1">
    <source>
        <dbReference type="SAM" id="Phobius"/>
    </source>
</evidence>
<dbReference type="InParanoid" id="A0A5C3PP36"/>
<evidence type="ECO:0000313" key="2">
    <source>
        <dbReference type="EMBL" id="TFK91082.1"/>
    </source>
</evidence>
<feature type="transmembrane region" description="Helical" evidence="1">
    <location>
        <begin position="156"/>
        <end position="176"/>
    </location>
</feature>
<keyword evidence="1" id="KW-0812">Transmembrane</keyword>